<feature type="region of interest" description="Disordered" evidence="7">
    <location>
        <begin position="1590"/>
        <end position="1625"/>
    </location>
</feature>
<feature type="region of interest" description="Disordered" evidence="7">
    <location>
        <begin position="1044"/>
        <end position="1096"/>
    </location>
</feature>
<evidence type="ECO:0000313" key="9">
    <source>
        <dbReference type="Proteomes" id="UP001292094"/>
    </source>
</evidence>
<dbReference type="Pfam" id="PF20925">
    <property type="entry name" value="Htt_bridge"/>
    <property type="match status" value="1"/>
</dbReference>
<dbReference type="GO" id="GO:0005634">
    <property type="term" value="C:nucleus"/>
    <property type="evidence" value="ECO:0007669"/>
    <property type="project" value="UniProtKB-SubCell"/>
</dbReference>
<dbReference type="InterPro" id="IPR011989">
    <property type="entry name" value="ARM-like"/>
</dbReference>
<feature type="region of interest" description="Disordered" evidence="7">
    <location>
        <begin position="19"/>
        <end position="47"/>
    </location>
</feature>
<dbReference type="Proteomes" id="UP001292094">
    <property type="component" value="Unassembled WGS sequence"/>
</dbReference>
<comment type="function">
    <text evidence="1">May play a role in microtubule-mediated transport or vesicle function.</text>
</comment>
<protein>
    <recommendedName>
        <fullName evidence="10">Huntingtin</fullName>
    </recommendedName>
</protein>
<dbReference type="InterPro" id="IPR024613">
    <property type="entry name" value="Huntingtin_N_HEAT_rpt-2"/>
</dbReference>
<keyword evidence="5" id="KW-0963">Cytoplasm</keyword>
<dbReference type="InterPro" id="IPR028426">
    <property type="entry name" value="Huntingtin_fam"/>
</dbReference>
<dbReference type="InterPro" id="IPR000091">
    <property type="entry name" value="Huntingtin"/>
</dbReference>
<reference evidence="8" key="1">
    <citation type="submission" date="2023-11" db="EMBL/GenBank/DDBJ databases">
        <title>Genome assemblies of two species of porcelain crab, Petrolisthes cinctipes and Petrolisthes manimaculis (Anomura: Porcellanidae).</title>
        <authorList>
            <person name="Angst P."/>
        </authorList>
    </citation>
    <scope>NUCLEOTIDE SEQUENCE</scope>
    <source>
        <strain evidence="8">PB745_02</strain>
        <tissue evidence="8">Gill</tissue>
    </source>
</reference>
<sequence length="2976" mass="324478">MAALEKLVRAFEAVKLSQGSSGSGVTQATLGTGLGQGGEQRPPEHSRTMASLASSLSQQSQGLLSKKDQILNSKEKAATCSVIADALVGAKPNEIQKLLSVGIETLLLLTADSDPDVRTSANEALNRVIRGLSETQLGKIQVELYKEIKKNGSVRSLRAALSRFASLCHHIRPQKGRAYVQNLLPYVTRMARRPEEPLLDTLAMALDKIMPALGHFTNDNEVKNLLKAFLQNLNHTSPAIRRSAVSSLVSLCRHSRKPPMFLGWLLGTVLQMLVPVQADAPASMVLGCLLCLKSLVPHVGHMSSPVVPSDHQHQGPHHTTTHIHPQEYTVSYDQLLQVYELCLHYSSNSDHNIITASLETLQTLLQNPPVALLLTMTAPEGISRSRILADPQASLLSSRVSSQVSVAPSLMEEDSLLLDLESGSARVSVDIDTPDASYDIDDTAKEDDKKGGPEGVGGSSINLGSLVDTAESNITTEDTGQDDDDDDDDVNDLYASIEIGQLSDTGVLFNRGEINLNGEKPTGTRGRRKPTPHIAALTPNKSVEEKPASFDKMKGSIGSFTDEDMPLKYLVRYLTSSFLLSGHVGSLIPDRTVRVSIKVLALNCVGLSVMVMPSLMAQPLFIDATGESELVQHLDDVLRFHSHSDPQLGASVGMVIGQYIRASLVHGCGHYADLSRPGLALSSLLEILCKLLCHESSVTARGAVGGLGLCLTELLHSLHAAVVLPILPHLVNAAAHPYWLVKVELCELLSGLPLSYIDHLETGCSMVPPRLADRFSHRVLTAVLIPLLADQDPRVRTAASSACVRLVPEVMSTGDLIHMVAYDLVHSGHLKNEQKDPLVCPSSTIHHWPYRNLPSAPVPPFHCLFSEGSVDGMLGESGVNQPQHTRVADSLSRLIHALTTHLMTTSDKFLVVGCIEGLYELSEKYPPALYPAAWNCTVPPISTHSSENNTHIGLITLVLSMAGESSIAGDLTVQQHILTIASNILAGIAVDVLRQNKEDIGGTKTPWAFLGSEIMTGVGEAVVQHILRVLCVYSHVLEDIVPGSRPSLAPLAPQPTISPIKRRTRAESTGEKNRQHSPSSMGDKTDGDEKDKKSVKPGSVGVFAHLPEYIKMYDVLKNANANYKMSLESGPREKVCGLLRVTLTSLGRLLEVASMAEFGKLAEEVLQYLKSVTTLLPTLTVQCGQQLLKCLFGSNVLAIFDQLYRKGSDSQAGRSTTLTDSGGGGSKRQAATTPEESIGSGLHHLSFILPLTQLETDMTAMSTARQDSDSISSFSLSHRKGNVSIFKTLTRGNDKTSLSSYIRLFEPLVIKALKLYTVSSDVIMQRSVLQLLIHLVQIRVNYCLLDSDQIFIGYVIKQFEYIEEGQIKEAEELIPSMFRFLVLLSYERHHSKSIIGVPKIIQLCDGLMASGQPPLSHCVLALQPLVEDLFLVRSTSNTADQRELETQREVLCSMLLRLAHYYQVLRLVSLVLGATRDANSERWRKLSRQIIDTLLPLLSKLQVNLDSQNSLAAVEEVMNGVCASVYRPVDCVLKALFTSPCELETTVGVERWVGGVVVLLRTLHIHTSCELVLARLEELGLSMDYIHPDSGSSSDSSSSSRHTTTAAPRPGSGSPSFRDPLNATQSGTLPQMAMARFLLEVLRVSVAEVRNVRLALLNSGLGGAESNSSKHHSPDMLVHLAHQLLLTLLHLTVSGQWREVITSVKDICSREAELTEEISEGLLYVSGWYPPLTLLWCKLLTCLDIMSQNLWTQVLRTSQRKSVTNVSSPVVSEASGPSSCLSLEFLRRCGLIVFSEFVVRHMQEGEWLTWLVVQHISDVVVLHSEPPVHSLIQSIHASPAASALLIQAIHARCEYVQKAEYGEHIILVVSGVHISQSGALIVFIVEKLLTSPYLAVTKAACCLATQRLTHLLAMTSAQVLLQLPLEDTTKISNYMKDNNLDKRYGHLYGLLQRLMSQIHGVSGTSETSLPGQPHPTTPPATTSIDLNWYLHLVRSRCMRGEGGGLECSQLLSHLEYNEIISIMSGKSFNTGLLVHTLRLGLNSTLQANREWGDCGNSVGTVESEDECSSSSGSGGAGEAPLYTSSKVVLLQHLARLAASLPRPHHTFTPGGGNKYSERVCKLLAGEDGGIGSAVDTLGPAVMEYLGNMSRLPWSAQVLPEDAEHILRFALLAMEYLHWQVWLGCLSVEVGTLCLGCVDAVMRCGTLASLMGLPERTSYVSSVVAALHAATAHLIKPRALPCLPASLTQCVSGGESSVGVACRRLMQLVAWLEADGTRHLPSSLAQPIRGIIMGIGRMPVVNSVVRMPPDLWALGWTPQFTGDHSTTLPPIPVRLLQETDVLKQFIFRVELFGWIGRQQFEETWMALLSVLNSTPSENTPTEELPFINLSLSLAVRGITALLIQTLLLPTPGNPHSGHLLSLPRDKPPAYLTSKSGRKLQDIMSRLHGKLREVQHLIKGGPRLPPTYQLGQVSVEYLVTALTSHAEPPESPETVIHTGCYEFEIRERQLASLGLDVQSCLHFLHYLYSTWLRPQSGLCACVVGDVVKSVVCLCDLFCSEAHHRWVLEALVPLHTLHPIEDHITHQYLILATCKALATLRLAKQEVSSSMSEGVVHIVESGLKSGQVSVRTCAVQGLLYLLQGPPEHSHSLIMLAANYILKYNDGKSRECESHEVAVWEVWVYLVEHYETLPDPTLPSTALHMALSTAATSSTTPRLLHQVLRGVERLVLVQQLSSNTVEVISKLVMDLVLNGSPSTSLAALPLFITALYANVRIFSSLSHGSAQDNVASDPETLLLVMEKLSIFFDRIRVGYPHEAGVIAGLLGPCLLDVLPASQILNKVITEYISSHQPHPHLLASTLFQVFEGAINESGEGLVQEWVLLSLSNFTQRTPISLAVWCLTCFFIAASSNRWLRAAFPSVQARLGKLEARDIQIFCMSASHFRKSLATDEQKAKFEAVFQAVANPGCPFQTLLDCLED</sequence>
<feature type="compositionally biased region" description="Basic and acidic residues" evidence="7">
    <location>
        <begin position="1083"/>
        <end position="1094"/>
    </location>
</feature>
<dbReference type="Pfam" id="PF20926">
    <property type="entry name" value="Htt_N-HEAT_1"/>
    <property type="match status" value="1"/>
</dbReference>
<feature type="compositionally biased region" description="Low complexity" evidence="7">
    <location>
        <begin position="1590"/>
        <end position="1600"/>
    </location>
</feature>
<dbReference type="GO" id="GO:0005737">
    <property type="term" value="C:cytoplasm"/>
    <property type="evidence" value="ECO:0007669"/>
    <property type="project" value="UniProtKB-SubCell"/>
</dbReference>
<organism evidence="8 9">
    <name type="scientific">Petrolisthes manimaculis</name>
    <dbReference type="NCBI Taxonomy" id="1843537"/>
    <lineage>
        <taxon>Eukaryota</taxon>
        <taxon>Metazoa</taxon>
        <taxon>Ecdysozoa</taxon>
        <taxon>Arthropoda</taxon>
        <taxon>Crustacea</taxon>
        <taxon>Multicrustacea</taxon>
        <taxon>Malacostraca</taxon>
        <taxon>Eumalacostraca</taxon>
        <taxon>Eucarida</taxon>
        <taxon>Decapoda</taxon>
        <taxon>Pleocyemata</taxon>
        <taxon>Anomura</taxon>
        <taxon>Galatheoidea</taxon>
        <taxon>Porcellanidae</taxon>
        <taxon>Petrolisthes</taxon>
    </lineage>
</organism>
<dbReference type="Pfam" id="PF12372">
    <property type="entry name" value="Htt_N-HEAT"/>
    <property type="match status" value="1"/>
</dbReference>
<evidence type="ECO:0000256" key="7">
    <source>
        <dbReference type="SAM" id="MobiDB-lite"/>
    </source>
</evidence>
<accession>A0AAE1QF40</accession>
<dbReference type="InterPro" id="IPR048412">
    <property type="entry name" value="Htt_bridge"/>
</dbReference>
<dbReference type="InterPro" id="IPR016024">
    <property type="entry name" value="ARM-type_fold"/>
</dbReference>
<feature type="compositionally biased region" description="Basic and acidic residues" evidence="7">
    <location>
        <begin position="442"/>
        <end position="452"/>
    </location>
</feature>
<evidence type="ECO:0000256" key="4">
    <source>
        <dbReference type="ARBA" id="ARBA00007153"/>
    </source>
</evidence>
<feature type="region of interest" description="Disordered" evidence="7">
    <location>
        <begin position="513"/>
        <end position="533"/>
    </location>
</feature>
<comment type="caution">
    <text evidence="8">The sequence shown here is derived from an EMBL/GenBank/DDBJ whole genome shotgun (WGS) entry which is preliminary data.</text>
</comment>
<keyword evidence="6" id="KW-0539">Nucleus</keyword>
<dbReference type="PANTHER" id="PTHR10170:SF10">
    <property type="entry name" value="HUNTINGTIN"/>
    <property type="match status" value="1"/>
</dbReference>
<comment type="similarity">
    <text evidence="4">Belongs to the huntingtin family.</text>
</comment>
<dbReference type="Pfam" id="PF20927">
    <property type="entry name" value="Htt_C-HEAT"/>
    <property type="match status" value="2"/>
</dbReference>
<evidence type="ECO:0008006" key="10">
    <source>
        <dbReference type="Google" id="ProtNLM"/>
    </source>
</evidence>
<feature type="compositionally biased region" description="Basic and acidic residues" evidence="7">
    <location>
        <begin position="1065"/>
        <end position="1074"/>
    </location>
</feature>
<evidence type="ECO:0000256" key="1">
    <source>
        <dbReference type="ARBA" id="ARBA00002907"/>
    </source>
</evidence>
<dbReference type="InterPro" id="IPR048411">
    <property type="entry name" value="Htt_N_HEAT_rpt-1"/>
</dbReference>
<dbReference type="PANTHER" id="PTHR10170">
    <property type="entry name" value="HUNTINGTON DISEASE PROTEIN"/>
    <property type="match status" value="1"/>
</dbReference>
<dbReference type="PRINTS" id="PR00375">
    <property type="entry name" value="HUNTINGTIN"/>
</dbReference>
<gene>
    <name evidence="8" type="ORF">Pmani_004213</name>
</gene>
<evidence type="ECO:0000313" key="8">
    <source>
        <dbReference type="EMBL" id="KAK4325193.1"/>
    </source>
</evidence>
<dbReference type="InterPro" id="IPR048413">
    <property type="entry name" value="Htt_C-HEAT_rpt"/>
</dbReference>
<dbReference type="SUPFAM" id="SSF48371">
    <property type="entry name" value="ARM repeat"/>
    <property type="match status" value="1"/>
</dbReference>
<feature type="region of interest" description="Disordered" evidence="7">
    <location>
        <begin position="431"/>
        <end position="465"/>
    </location>
</feature>
<evidence type="ECO:0000256" key="6">
    <source>
        <dbReference type="ARBA" id="ARBA00023242"/>
    </source>
</evidence>
<name>A0AAE1QF40_9EUCA</name>
<keyword evidence="9" id="KW-1185">Reference proteome</keyword>
<proteinExistence type="inferred from homology"/>
<evidence type="ECO:0000256" key="5">
    <source>
        <dbReference type="ARBA" id="ARBA00022490"/>
    </source>
</evidence>
<evidence type="ECO:0000256" key="3">
    <source>
        <dbReference type="ARBA" id="ARBA00004496"/>
    </source>
</evidence>
<comment type="subcellular location">
    <subcellularLocation>
        <location evidence="3">Cytoplasm</location>
    </subcellularLocation>
    <subcellularLocation>
        <location evidence="2">Nucleus</location>
    </subcellularLocation>
</comment>
<feature type="region of interest" description="Disordered" evidence="7">
    <location>
        <begin position="1209"/>
        <end position="1236"/>
    </location>
</feature>
<dbReference type="Gene3D" id="1.25.10.10">
    <property type="entry name" value="Leucine-rich Repeat Variant"/>
    <property type="match status" value="2"/>
</dbReference>
<evidence type="ECO:0000256" key="2">
    <source>
        <dbReference type="ARBA" id="ARBA00004123"/>
    </source>
</evidence>
<dbReference type="EMBL" id="JAWZYT010000294">
    <property type="protein sequence ID" value="KAK4325193.1"/>
    <property type="molecule type" value="Genomic_DNA"/>
</dbReference>